<dbReference type="EMBL" id="PEYT01000004">
    <property type="protein sequence ID" value="PIS23338.1"/>
    <property type="molecule type" value="Genomic_DNA"/>
</dbReference>
<proteinExistence type="predicted"/>
<evidence type="ECO:0000313" key="2">
    <source>
        <dbReference type="Proteomes" id="UP000230340"/>
    </source>
</evidence>
<sequence>MYRIDTLIKLDRKLYHTNDLAICWKIINKNTLYTAIKRYIKRGILIPVKKGLYSTIPLVQLDRQNLGIALIHKYCYLSTESVFVKNGIITQNNFYTTFISSVSAKIAVSDWQFLYRKLKDEFLYNQEGIYSENGVYMATTERAVADMLYFNPTYHFDLLENIDFNKVKDIQKKVGYPCSI</sequence>
<organism evidence="1 2">
    <name type="scientific">candidate division WWE3 bacterium CG08_land_8_20_14_0_20_40_13</name>
    <dbReference type="NCBI Taxonomy" id="1975084"/>
    <lineage>
        <taxon>Bacteria</taxon>
        <taxon>Katanobacteria</taxon>
    </lineage>
</organism>
<protein>
    <recommendedName>
        <fullName evidence="3">Transcriptional regulator, AbiEi antitoxin, Type IV TA system</fullName>
    </recommendedName>
</protein>
<dbReference type="AlphaFoldDB" id="A0A2H0XGR6"/>
<dbReference type="Proteomes" id="UP000230340">
    <property type="component" value="Unassembled WGS sequence"/>
</dbReference>
<evidence type="ECO:0000313" key="1">
    <source>
        <dbReference type="EMBL" id="PIS23338.1"/>
    </source>
</evidence>
<name>A0A2H0XGR6_UNCKA</name>
<reference evidence="2" key="1">
    <citation type="submission" date="2017-09" db="EMBL/GenBank/DDBJ databases">
        <title>Depth-based differentiation of microbial function through sediment-hosted aquifers and enrichment of novel symbionts in the deep terrestrial subsurface.</title>
        <authorList>
            <person name="Probst A.J."/>
            <person name="Ladd B."/>
            <person name="Jarett J.K."/>
            <person name="Geller-Mcgrath D.E."/>
            <person name="Sieber C.M.K."/>
            <person name="Emerson J.B."/>
            <person name="Anantharaman K."/>
            <person name="Thomas B.C."/>
            <person name="Malmstrom R."/>
            <person name="Stieglmeier M."/>
            <person name="Klingl A."/>
            <person name="Woyke T."/>
            <person name="Ryan C.M."/>
            <person name="Banfield J.F."/>
        </authorList>
    </citation>
    <scope>NUCLEOTIDE SEQUENCE [LARGE SCALE GENOMIC DNA]</scope>
</reference>
<accession>A0A2H0XGR6</accession>
<gene>
    <name evidence="1" type="ORF">COT49_00630</name>
</gene>
<comment type="caution">
    <text evidence="1">The sequence shown here is derived from an EMBL/GenBank/DDBJ whole genome shotgun (WGS) entry which is preliminary data.</text>
</comment>
<evidence type="ECO:0008006" key="3">
    <source>
        <dbReference type="Google" id="ProtNLM"/>
    </source>
</evidence>